<protein>
    <submittedName>
        <fullName evidence="2">NTPase (NACHT family)</fullName>
    </submittedName>
</protein>
<keyword evidence="3" id="KW-1185">Reference proteome</keyword>
<accession>A0A2T1D8I2</accession>
<dbReference type="Pfam" id="PF05419">
    <property type="entry name" value="GUN4"/>
    <property type="match status" value="1"/>
</dbReference>
<feature type="domain" description="NACHT" evidence="1">
    <location>
        <begin position="189"/>
        <end position="323"/>
    </location>
</feature>
<dbReference type="EMBL" id="PVWG01000036">
    <property type="protein sequence ID" value="PSB16818.1"/>
    <property type="molecule type" value="Genomic_DNA"/>
</dbReference>
<dbReference type="Gene3D" id="1.10.10.1770">
    <property type="entry name" value="Gun4-like"/>
    <property type="match status" value="1"/>
</dbReference>
<dbReference type="Pfam" id="PF05729">
    <property type="entry name" value="NACHT"/>
    <property type="match status" value="1"/>
</dbReference>
<dbReference type="InterPro" id="IPR008629">
    <property type="entry name" value="GUN4-like"/>
</dbReference>
<gene>
    <name evidence="2" type="ORF">C7B65_20350</name>
</gene>
<reference evidence="2 3" key="1">
    <citation type="submission" date="2018-02" db="EMBL/GenBank/DDBJ databases">
        <authorList>
            <person name="Cohen D.B."/>
            <person name="Kent A.D."/>
        </authorList>
    </citation>
    <scope>NUCLEOTIDE SEQUENCE [LARGE SCALE GENOMIC DNA]</scope>
    <source>
        <strain evidence="2 3">ULC007</strain>
    </source>
</reference>
<dbReference type="CDD" id="cd16383">
    <property type="entry name" value="GUN4"/>
    <property type="match status" value="1"/>
</dbReference>
<dbReference type="InterPro" id="IPR027417">
    <property type="entry name" value="P-loop_NTPase"/>
</dbReference>
<dbReference type="GO" id="GO:0046906">
    <property type="term" value="F:tetrapyrrole binding"/>
    <property type="evidence" value="ECO:0007669"/>
    <property type="project" value="TreeGrafter"/>
</dbReference>
<dbReference type="PROSITE" id="PS50837">
    <property type="entry name" value="NACHT"/>
    <property type="match status" value="1"/>
</dbReference>
<dbReference type="InterPro" id="IPR007111">
    <property type="entry name" value="NACHT_NTPase"/>
</dbReference>
<dbReference type="Proteomes" id="UP000238634">
    <property type="component" value="Unassembled WGS sequence"/>
</dbReference>
<evidence type="ECO:0000313" key="2">
    <source>
        <dbReference type="EMBL" id="PSB16818.1"/>
    </source>
</evidence>
<dbReference type="Gene3D" id="1.25.40.620">
    <property type="match status" value="1"/>
</dbReference>
<proteinExistence type="predicted"/>
<organism evidence="2 3">
    <name type="scientific">Phormidesmis priestleyi ULC007</name>
    <dbReference type="NCBI Taxonomy" id="1920490"/>
    <lineage>
        <taxon>Bacteria</taxon>
        <taxon>Bacillati</taxon>
        <taxon>Cyanobacteriota</taxon>
        <taxon>Cyanophyceae</taxon>
        <taxon>Leptolyngbyales</taxon>
        <taxon>Leptolyngbyaceae</taxon>
        <taxon>Phormidesmis</taxon>
    </lineage>
</organism>
<evidence type="ECO:0000313" key="3">
    <source>
        <dbReference type="Proteomes" id="UP000238634"/>
    </source>
</evidence>
<sequence>MPQESLDRPEAKPEKDSIVQEVVEFLIRVIKPGGVGVGSVYGLYSLIFETNVAKAIASALIGFGFSYGAKLLEPIHRGNEKRLAKAGEVINDRIDSLAQGTIAKVTQGEDKYLQCQAWDCQAYRPEGVRQSDLGTPLLEEVFVPLELDSSAIAPGFRGMEGADDAASIRSGKLRIWELLKRTKAEPMLRQMVILAWGGYGKTTLLKHVAHTYGNKQQGRYQVSQKIPVLLVLRKYRDLLTQENAPNLADLITLHHIPALPTDEELKLPVNWAQESLRRGDVVVMLDGFDEVEKAKRPALAKWLNEQMRRYRDSVFILTSRPKAYREQDAGDRLEMTTPIWVRDFNQGQRRDFVESWYRYQERFANSGRDTPDVKQAAQSAADELLAQIEARSELKDLAKNPLLLTMIVTFHRRFPGAELPRRRVELYQEICRLQLKDRPGARKLETLLLECGAQVILQMLALEMMQKKEGRVERRELVERLAGYLTVQGETIDAVEFLDQVVQVSELVIEQEDEYEFAHLSFQEYLAAEEVARLGQESLLYEKLGEDWWKQVILLYAGLVNPGKLIREMTERGAADLAYVCLQETTKRIDPALVKELGSLKEKLLIHRYRHLEEFTVNQQPLLQEFEALKKKVLSSRYQKLEEFLKDQQWKEADNETYRLMIMTVGKEEGEWFEPEHLLNFPREELLNIDRLWVKYSEGRFGFSVQKELYLECGGIVDGQYHAEAWESFCNTNGWMEKGKYTKVVYDISSPRGYLPRLGVKLTRGRWMEHVSLLSNCDL</sequence>
<dbReference type="AlphaFoldDB" id="A0A2T1D8I2"/>
<dbReference type="PANTHER" id="PTHR34800">
    <property type="entry name" value="TETRAPYRROLE-BINDING PROTEIN, CHLOROPLASTIC"/>
    <property type="match status" value="1"/>
</dbReference>
<dbReference type="PANTHER" id="PTHR34800:SF1">
    <property type="entry name" value="TETRAPYRROLE-BINDING PROTEIN, CHLOROPLASTIC"/>
    <property type="match status" value="1"/>
</dbReference>
<dbReference type="RefSeq" id="WP_106254111.1">
    <property type="nucleotide sequence ID" value="NZ_MPPI01000039.1"/>
</dbReference>
<comment type="caution">
    <text evidence="2">The sequence shown here is derived from an EMBL/GenBank/DDBJ whole genome shotgun (WGS) entry which is preliminary data.</text>
</comment>
<dbReference type="Gene3D" id="3.40.50.300">
    <property type="entry name" value="P-loop containing nucleotide triphosphate hydrolases"/>
    <property type="match status" value="1"/>
</dbReference>
<dbReference type="SUPFAM" id="SSF140869">
    <property type="entry name" value="GUN4-like"/>
    <property type="match status" value="1"/>
</dbReference>
<name>A0A2T1D8I2_9CYAN</name>
<evidence type="ECO:0000259" key="1">
    <source>
        <dbReference type="PROSITE" id="PS50837"/>
    </source>
</evidence>
<reference evidence="2 3" key="2">
    <citation type="submission" date="2018-03" db="EMBL/GenBank/DDBJ databases">
        <title>The ancient ancestry and fast evolution of plastids.</title>
        <authorList>
            <person name="Moore K.R."/>
            <person name="Magnabosco C."/>
            <person name="Momper L."/>
            <person name="Gold D.A."/>
            <person name="Bosak T."/>
            <person name="Fournier G.P."/>
        </authorList>
    </citation>
    <scope>NUCLEOTIDE SEQUENCE [LARGE SCALE GENOMIC DNA]</scope>
    <source>
        <strain evidence="2 3">ULC007</strain>
    </source>
</reference>
<dbReference type="SUPFAM" id="SSF52540">
    <property type="entry name" value="P-loop containing nucleoside triphosphate hydrolases"/>
    <property type="match status" value="1"/>
</dbReference>
<dbReference type="STRING" id="1920490.GCA_001895925_02120"/>
<dbReference type="OrthoDB" id="135105at2"/>
<dbReference type="InterPro" id="IPR037215">
    <property type="entry name" value="GUN4-like_sf"/>
</dbReference>